<keyword evidence="3" id="KW-0804">Transcription</keyword>
<dbReference type="PROSITE" id="PS51078">
    <property type="entry name" value="ICLR_ED"/>
    <property type="match status" value="1"/>
</dbReference>
<dbReference type="SUPFAM" id="SSF46785">
    <property type="entry name" value="Winged helix' DNA-binding domain"/>
    <property type="match status" value="1"/>
</dbReference>
<dbReference type="InterPro" id="IPR036390">
    <property type="entry name" value="WH_DNA-bd_sf"/>
</dbReference>
<dbReference type="Gene3D" id="1.10.10.10">
    <property type="entry name" value="Winged helix-like DNA-binding domain superfamily/Winged helix DNA-binding domain"/>
    <property type="match status" value="1"/>
</dbReference>
<accession>A0ABQ6K5S7</accession>
<evidence type="ECO:0000256" key="1">
    <source>
        <dbReference type="ARBA" id="ARBA00023015"/>
    </source>
</evidence>
<dbReference type="CDD" id="cd00090">
    <property type="entry name" value="HTH_ARSR"/>
    <property type="match status" value="1"/>
</dbReference>
<gene>
    <name evidence="6" type="ORF">GCM10025881_16030</name>
</gene>
<keyword evidence="7" id="KW-1185">Reference proteome</keyword>
<name>A0ABQ6K5S7_9MICO</name>
<dbReference type="InterPro" id="IPR011991">
    <property type="entry name" value="ArsR-like_HTH"/>
</dbReference>
<organism evidence="6 7">
    <name type="scientific">Pseudolysinimonas kribbensis</name>
    <dbReference type="NCBI Taxonomy" id="433641"/>
    <lineage>
        <taxon>Bacteria</taxon>
        <taxon>Bacillati</taxon>
        <taxon>Actinomycetota</taxon>
        <taxon>Actinomycetes</taxon>
        <taxon>Micrococcales</taxon>
        <taxon>Microbacteriaceae</taxon>
        <taxon>Pseudolysinimonas</taxon>
    </lineage>
</organism>
<dbReference type="RefSeq" id="WP_284253670.1">
    <property type="nucleotide sequence ID" value="NZ_BAAAQO010000002.1"/>
</dbReference>
<dbReference type="InterPro" id="IPR036388">
    <property type="entry name" value="WH-like_DNA-bd_sf"/>
</dbReference>
<dbReference type="PROSITE" id="PS51077">
    <property type="entry name" value="HTH_ICLR"/>
    <property type="match status" value="1"/>
</dbReference>
<proteinExistence type="predicted"/>
<evidence type="ECO:0000256" key="2">
    <source>
        <dbReference type="ARBA" id="ARBA00023125"/>
    </source>
</evidence>
<keyword evidence="1" id="KW-0805">Transcription regulation</keyword>
<protein>
    <submittedName>
        <fullName evidence="6">Transcriptional regulator</fullName>
    </submittedName>
</protein>
<dbReference type="InterPro" id="IPR014757">
    <property type="entry name" value="Tscrpt_reg_IclR_C"/>
</dbReference>
<feature type="domain" description="IclR-ED" evidence="5">
    <location>
        <begin position="72"/>
        <end position="250"/>
    </location>
</feature>
<dbReference type="Pfam" id="PF09339">
    <property type="entry name" value="HTH_IclR"/>
    <property type="match status" value="1"/>
</dbReference>
<evidence type="ECO:0000256" key="3">
    <source>
        <dbReference type="ARBA" id="ARBA00023163"/>
    </source>
</evidence>
<reference evidence="7" key="1">
    <citation type="journal article" date="2019" name="Int. J. Syst. Evol. Microbiol.">
        <title>The Global Catalogue of Microorganisms (GCM) 10K type strain sequencing project: providing services to taxonomists for standard genome sequencing and annotation.</title>
        <authorList>
            <consortium name="The Broad Institute Genomics Platform"/>
            <consortium name="The Broad Institute Genome Sequencing Center for Infectious Disease"/>
            <person name="Wu L."/>
            <person name="Ma J."/>
        </authorList>
    </citation>
    <scope>NUCLEOTIDE SEQUENCE [LARGE SCALE GENOMIC DNA]</scope>
    <source>
        <strain evidence="7">NBRC 108894</strain>
    </source>
</reference>
<dbReference type="SUPFAM" id="SSF55781">
    <property type="entry name" value="GAF domain-like"/>
    <property type="match status" value="1"/>
</dbReference>
<dbReference type="InterPro" id="IPR050707">
    <property type="entry name" value="HTH_MetabolicPath_Reg"/>
</dbReference>
<dbReference type="EMBL" id="BSVB01000001">
    <property type="protein sequence ID" value="GMA94779.1"/>
    <property type="molecule type" value="Genomic_DNA"/>
</dbReference>
<dbReference type="SMART" id="SM00346">
    <property type="entry name" value="HTH_ICLR"/>
    <property type="match status" value="1"/>
</dbReference>
<evidence type="ECO:0000259" key="4">
    <source>
        <dbReference type="PROSITE" id="PS51077"/>
    </source>
</evidence>
<dbReference type="PANTHER" id="PTHR30136:SF24">
    <property type="entry name" value="HTH-TYPE TRANSCRIPTIONAL REPRESSOR ALLR"/>
    <property type="match status" value="1"/>
</dbReference>
<dbReference type="PANTHER" id="PTHR30136">
    <property type="entry name" value="HELIX-TURN-HELIX TRANSCRIPTIONAL REGULATOR, ICLR FAMILY"/>
    <property type="match status" value="1"/>
</dbReference>
<sequence length="259" mass="27864">MEQAGSYHSQGLSRALAVLRVLAGAEHPLTLSQLAQELDVPKSTLVRLLAVMQEEGFVRRYGDPPTFAIGHVVHEIAQAYRPPSVAEIAAPVMRRLAEEVGFTANLGVLRGRSVLHLHVEEPQRALRFAASGMLDDTYCTGLGKMLLSALPLDQVAASVPETEPYESWTPQTITTRAQLDAELERIRASGVSLDDEERNRGVSCMAVLLPGVHVSISVSGPTGELTPRDQRRILPVLRASAAEIVAAPGFVTALPDLPA</sequence>
<evidence type="ECO:0000259" key="5">
    <source>
        <dbReference type="PROSITE" id="PS51078"/>
    </source>
</evidence>
<evidence type="ECO:0000313" key="6">
    <source>
        <dbReference type="EMBL" id="GMA94779.1"/>
    </source>
</evidence>
<comment type="caution">
    <text evidence="6">The sequence shown here is derived from an EMBL/GenBank/DDBJ whole genome shotgun (WGS) entry which is preliminary data.</text>
</comment>
<feature type="domain" description="HTH iclR-type" evidence="4">
    <location>
        <begin position="9"/>
        <end position="71"/>
    </location>
</feature>
<dbReference type="Proteomes" id="UP001157034">
    <property type="component" value="Unassembled WGS sequence"/>
</dbReference>
<evidence type="ECO:0000313" key="7">
    <source>
        <dbReference type="Proteomes" id="UP001157034"/>
    </source>
</evidence>
<dbReference type="InterPro" id="IPR005471">
    <property type="entry name" value="Tscrpt_reg_IclR_N"/>
</dbReference>
<dbReference type="Gene3D" id="3.30.450.40">
    <property type="match status" value="1"/>
</dbReference>
<keyword evidence="2" id="KW-0238">DNA-binding</keyword>
<dbReference type="InterPro" id="IPR029016">
    <property type="entry name" value="GAF-like_dom_sf"/>
</dbReference>
<dbReference type="Pfam" id="PF01614">
    <property type="entry name" value="IclR_C"/>
    <property type="match status" value="1"/>
</dbReference>